<sequence length="63" mass="7355">MTTAKELVRDVVEGQPDDASYEEIIRELAFERMIERGLNDVRASRVIGNDEMRERIKQRYANA</sequence>
<dbReference type="EMBL" id="CAADFD010000180">
    <property type="protein sequence ID" value="VFJ70174.1"/>
    <property type="molecule type" value="Genomic_DNA"/>
</dbReference>
<proteinExistence type="predicted"/>
<protein>
    <submittedName>
        <fullName evidence="1">Uncharacterized protein</fullName>
    </submittedName>
</protein>
<evidence type="ECO:0000313" key="1">
    <source>
        <dbReference type="EMBL" id="VFJ62146.1"/>
    </source>
</evidence>
<organism evidence="1">
    <name type="scientific">Candidatus Kentrum sp. FW</name>
    <dbReference type="NCBI Taxonomy" id="2126338"/>
    <lineage>
        <taxon>Bacteria</taxon>
        <taxon>Pseudomonadati</taxon>
        <taxon>Pseudomonadota</taxon>
        <taxon>Gammaproteobacteria</taxon>
        <taxon>Candidatus Kentrum</taxon>
    </lineage>
</organism>
<accession>A0A450T6J7</accession>
<dbReference type="EMBL" id="CAADEW010000123">
    <property type="protein sequence ID" value="VFJ62146.1"/>
    <property type="molecule type" value="Genomic_DNA"/>
</dbReference>
<dbReference type="AlphaFoldDB" id="A0A450T6J7"/>
<gene>
    <name evidence="1" type="ORF">BECKFW1821A_GA0114235_11232</name>
    <name evidence="2" type="ORF">BECKFW1821B_GA0114236_11806</name>
</gene>
<reference evidence="1" key="1">
    <citation type="submission" date="2019-02" db="EMBL/GenBank/DDBJ databases">
        <authorList>
            <person name="Gruber-Vodicka R. H."/>
            <person name="Seah K. B. B."/>
        </authorList>
    </citation>
    <scope>NUCLEOTIDE SEQUENCE</scope>
    <source>
        <strain evidence="2">BECK_BZ106</strain>
        <strain evidence="1">BECK_BZ15</strain>
    </source>
</reference>
<evidence type="ECO:0000313" key="2">
    <source>
        <dbReference type="EMBL" id="VFJ70174.1"/>
    </source>
</evidence>
<name>A0A450T6J7_9GAMM</name>